<comment type="subcellular location">
    <subcellularLocation>
        <location evidence="1">Cytoplasm</location>
    </subcellularLocation>
</comment>
<evidence type="ECO:0000256" key="7">
    <source>
        <dbReference type="SAM" id="MobiDB-lite"/>
    </source>
</evidence>
<evidence type="ECO:0000256" key="4">
    <source>
        <dbReference type="ARBA" id="ARBA00022490"/>
    </source>
</evidence>
<keyword evidence="4" id="KW-0963">Cytoplasm</keyword>
<evidence type="ECO:0000259" key="8">
    <source>
        <dbReference type="PROSITE" id="PS51203"/>
    </source>
</evidence>
<evidence type="ECO:0000256" key="3">
    <source>
        <dbReference type="ARBA" id="ARBA00017641"/>
    </source>
</evidence>
<dbReference type="PANTHER" id="PTHR12356">
    <property type="entry name" value="NUCLEAR MOVEMENT PROTEIN NUDC"/>
    <property type="match status" value="1"/>
</dbReference>
<evidence type="ECO:0000256" key="6">
    <source>
        <dbReference type="ARBA" id="ARBA00030427"/>
    </source>
</evidence>
<dbReference type="InterPro" id="IPR007052">
    <property type="entry name" value="CS_dom"/>
</dbReference>
<reference evidence="9 10" key="1">
    <citation type="journal article" date="2017" name="Int. J. Parasitol.">
        <title>The genome of the protozoan parasite Cystoisospora suis and a reverse vaccinology approach to identify vaccine candidates.</title>
        <authorList>
            <person name="Palmieri N."/>
            <person name="Shrestha A."/>
            <person name="Ruttkowski B."/>
            <person name="Beck T."/>
            <person name="Vogl C."/>
            <person name="Tomley F."/>
            <person name="Blake D.P."/>
            <person name="Joachim A."/>
        </authorList>
    </citation>
    <scope>NUCLEOTIDE SEQUENCE [LARGE SCALE GENOMIC DNA]</scope>
    <source>
        <strain evidence="9 10">Wien I</strain>
    </source>
</reference>
<dbReference type="AlphaFoldDB" id="A0A2C6KDH6"/>
<protein>
    <recommendedName>
        <fullName evidence="3">Nuclear migration protein nudC</fullName>
    </recommendedName>
    <alternativeName>
        <fullName evidence="6">Nuclear distribution protein C homolog</fullName>
    </alternativeName>
</protein>
<dbReference type="PROSITE" id="PS51203">
    <property type="entry name" value="CS"/>
    <property type="match status" value="1"/>
</dbReference>
<feature type="region of interest" description="Disordered" evidence="7">
    <location>
        <begin position="130"/>
        <end position="181"/>
    </location>
</feature>
<dbReference type="Gene3D" id="2.60.40.790">
    <property type="match status" value="1"/>
</dbReference>
<dbReference type="VEuPathDB" id="ToxoDB:CSUI_010940"/>
<organism evidence="9 10">
    <name type="scientific">Cystoisospora suis</name>
    <dbReference type="NCBI Taxonomy" id="483139"/>
    <lineage>
        <taxon>Eukaryota</taxon>
        <taxon>Sar</taxon>
        <taxon>Alveolata</taxon>
        <taxon>Apicomplexa</taxon>
        <taxon>Conoidasida</taxon>
        <taxon>Coccidia</taxon>
        <taxon>Eucoccidiorida</taxon>
        <taxon>Eimeriorina</taxon>
        <taxon>Sarcocystidae</taxon>
        <taxon>Cystoisospora</taxon>
    </lineage>
</organism>
<comment type="similarity">
    <text evidence="2">Belongs to the nudC family.</text>
</comment>
<comment type="caution">
    <text evidence="9">The sequence shown here is derived from an EMBL/GenBank/DDBJ whole genome shotgun (WGS) entry which is preliminary data.</text>
</comment>
<evidence type="ECO:0000256" key="1">
    <source>
        <dbReference type="ARBA" id="ARBA00004496"/>
    </source>
</evidence>
<name>A0A2C6KDH6_9APIC</name>
<dbReference type="PANTHER" id="PTHR12356:SF3">
    <property type="entry name" value="NUCLEAR MIGRATION PROTEIN NUDC"/>
    <property type="match status" value="1"/>
</dbReference>
<accession>A0A2C6KDH6</accession>
<evidence type="ECO:0000256" key="2">
    <source>
        <dbReference type="ARBA" id="ARBA00010513"/>
    </source>
</evidence>
<dbReference type="CDD" id="cd06467">
    <property type="entry name" value="p23_NUDC_like"/>
    <property type="match status" value="1"/>
</dbReference>
<dbReference type="RefSeq" id="XP_067916983.1">
    <property type="nucleotide sequence ID" value="XM_068071041.1"/>
</dbReference>
<proteinExistence type="inferred from homology"/>
<dbReference type="Proteomes" id="UP000221165">
    <property type="component" value="Unassembled WGS sequence"/>
</dbReference>
<dbReference type="SUPFAM" id="SSF49764">
    <property type="entry name" value="HSP20-like chaperones"/>
    <property type="match status" value="1"/>
</dbReference>
<dbReference type="GO" id="GO:0005737">
    <property type="term" value="C:cytoplasm"/>
    <property type="evidence" value="ECO:0007669"/>
    <property type="project" value="UniProtKB-SubCell"/>
</dbReference>
<dbReference type="InterPro" id="IPR037898">
    <property type="entry name" value="NudC_fam"/>
</dbReference>
<dbReference type="GO" id="GO:0051082">
    <property type="term" value="F:unfolded protein binding"/>
    <property type="evidence" value="ECO:0007669"/>
    <property type="project" value="TreeGrafter"/>
</dbReference>
<dbReference type="InterPro" id="IPR008978">
    <property type="entry name" value="HSP20-like_chaperone"/>
</dbReference>
<dbReference type="EMBL" id="MIGC01008959">
    <property type="protein sequence ID" value="PHJ15249.1"/>
    <property type="molecule type" value="Genomic_DNA"/>
</dbReference>
<evidence type="ECO:0000256" key="5">
    <source>
        <dbReference type="ARBA" id="ARBA00022553"/>
    </source>
</evidence>
<evidence type="ECO:0000313" key="10">
    <source>
        <dbReference type="Proteomes" id="UP000221165"/>
    </source>
</evidence>
<evidence type="ECO:0000313" key="9">
    <source>
        <dbReference type="EMBL" id="PHJ15249.1"/>
    </source>
</evidence>
<dbReference type="OrthoDB" id="416217at2759"/>
<keyword evidence="5" id="KW-0597">Phosphoprotein</keyword>
<dbReference type="GeneID" id="94434252"/>
<feature type="domain" description="CS" evidence="8">
    <location>
        <begin position="194"/>
        <end position="283"/>
    </location>
</feature>
<dbReference type="Pfam" id="PF04969">
    <property type="entry name" value="CS"/>
    <property type="match status" value="1"/>
</dbReference>
<dbReference type="GO" id="GO:0006457">
    <property type="term" value="P:protein folding"/>
    <property type="evidence" value="ECO:0007669"/>
    <property type="project" value="TreeGrafter"/>
</dbReference>
<keyword evidence="10" id="KW-1185">Reference proteome</keyword>
<dbReference type="Pfam" id="PF14050">
    <property type="entry name" value="Nudc_N"/>
    <property type="match status" value="1"/>
</dbReference>
<sequence length="373" mass="41464">MTGSEDVREPKRPEEEMHDELLLNLARHHVDIESLLGTFFGFLERRTDFFHILDGEAIRLQGLTEGRSMGFREGRAAQMVCDAFSRAQERYRRRVQPHLLGRPLSFSQYRGRAGKGMAAFSAAAGSSLADGADQQTMSGDRSHDSLGAPTQLPGGAVRGSDTETKEEIQGSGPGGAEGNKLEKAGEKITTWNGGECGCYRWSQTFTDLTVQINLDRSKYQSKKDLSVVITPKKVKVTLAGEVLFQGEWHEAVNAAESFWQVEDGAFVLLSIEKGRENWWSAVLKGEQKIDTTKIESVKRVEDFDAATQAHIRKMMFDQQQKLKGEKTSEEIAKEELLRKAWNAEGSPFSGTPFDPSLVTLQGDFSPRDLLTES</sequence>
<dbReference type="InterPro" id="IPR025934">
    <property type="entry name" value="NudC_N_dom"/>
</dbReference>
<gene>
    <name evidence="9" type="ORF">CSUI_010940</name>
</gene>